<dbReference type="InterPro" id="IPR026960">
    <property type="entry name" value="RVT-Znf"/>
</dbReference>
<evidence type="ECO:0000259" key="1">
    <source>
        <dbReference type="Pfam" id="PF13966"/>
    </source>
</evidence>
<reference evidence="2 3" key="1">
    <citation type="journal article" date="2024" name="G3 (Bethesda)">
        <title>Genome assembly of Hibiscus sabdariffa L. provides insights into metabolisms of medicinal natural products.</title>
        <authorList>
            <person name="Kim T."/>
        </authorList>
    </citation>
    <scope>NUCLEOTIDE SEQUENCE [LARGE SCALE GENOMIC DNA]</scope>
    <source>
        <strain evidence="2">TK-2024</strain>
        <tissue evidence="2">Old leaves</tissue>
    </source>
</reference>
<keyword evidence="3" id="KW-1185">Reference proteome</keyword>
<protein>
    <recommendedName>
        <fullName evidence="1">Reverse transcriptase zinc-binding domain-containing protein</fullName>
    </recommendedName>
</protein>
<name>A0ABR1ZPB5_9ROSI</name>
<dbReference type="EMBL" id="JBBPBN010000799">
    <property type="protein sequence ID" value="KAK8482312.1"/>
    <property type="molecule type" value="Genomic_DNA"/>
</dbReference>
<feature type="domain" description="Reverse transcriptase zinc-binding" evidence="1">
    <location>
        <begin position="30"/>
        <end position="116"/>
    </location>
</feature>
<proteinExistence type="predicted"/>
<organism evidence="2 3">
    <name type="scientific">Hibiscus sabdariffa</name>
    <name type="common">roselle</name>
    <dbReference type="NCBI Taxonomy" id="183260"/>
    <lineage>
        <taxon>Eukaryota</taxon>
        <taxon>Viridiplantae</taxon>
        <taxon>Streptophyta</taxon>
        <taxon>Embryophyta</taxon>
        <taxon>Tracheophyta</taxon>
        <taxon>Spermatophyta</taxon>
        <taxon>Magnoliopsida</taxon>
        <taxon>eudicotyledons</taxon>
        <taxon>Gunneridae</taxon>
        <taxon>Pentapetalae</taxon>
        <taxon>rosids</taxon>
        <taxon>malvids</taxon>
        <taxon>Malvales</taxon>
        <taxon>Malvaceae</taxon>
        <taxon>Malvoideae</taxon>
        <taxon>Hibiscus</taxon>
    </lineage>
</organism>
<sequence>MLLCSAAKKVSVTDGSIDQLGWKLNTDRRFTVKSTYEMWSHGMATEVDPVWAAIHKFQGFPRIKMFLWLACKEKLMTNIDRVCRGFTMDASCPRYRMESEDVNHLLRGYGMSVTVWSLVVKPS</sequence>
<evidence type="ECO:0000313" key="2">
    <source>
        <dbReference type="EMBL" id="KAK8482312.1"/>
    </source>
</evidence>
<gene>
    <name evidence="2" type="ORF">V6N11_030620</name>
</gene>
<evidence type="ECO:0000313" key="3">
    <source>
        <dbReference type="Proteomes" id="UP001396334"/>
    </source>
</evidence>
<dbReference type="Pfam" id="PF13966">
    <property type="entry name" value="zf-RVT"/>
    <property type="match status" value="1"/>
</dbReference>
<dbReference type="Proteomes" id="UP001396334">
    <property type="component" value="Unassembled WGS sequence"/>
</dbReference>
<comment type="caution">
    <text evidence="2">The sequence shown here is derived from an EMBL/GenBank/DDBJ whole genome shotgun (WGS) entry which is preliminary data.</text>
</comment>
<accession>A0ABR1ZPB5</accession>